<gene>
    <name evidence="2" type="ORF">JFN87_24510</name>
</gene>
<comment type="caution">
    <text evidence="2">The sequence shown here is derived from an EMBL/GenBank/DDBJ whole genome shotgun (WGS) entry which is preliminary data.</text>
</comment>
<feature type="region of interest" description="Disordered" evidence="1">
    <location>
        <begin position="51"/>
        <end position="79"/>
    </location>
</feature>
<feature type="region of interest" description="Disordered" evidence="1">
    <location>
        <begin position="1"/>
        <end position="35"/>
    </location>
</feature>
<proteinExistence type="predicted"/>
<dbReference type="AlphaFoldDB" id="A0A940MJT4"/>
<accession>A0A940MJT4</accession>
<feature type="compositionally biased region" description="Basic and acidic residues" evidence="1">
    <location>
        <begin position="1"/>
        <end position="31"/>
    </location>
</feature>
<keyword evidence="3" id="KW-1185">Reference proteome</keyword>
<evidence type="ECO:0000256" key="1">
    <source>
        <dbReference type="SAM" id="MobiDB-lite"/>
    </source>
</evidence>
<protein>
    <submittedName>
        <fullName evidence="2">Uncharacterized protein</fullName>
    </submittedName>
</protein>
<organism evidence="2 3">
    <name type="scientific">Streptomyces montanisoli</name>
    <dbReference type="NCBI Taxonomy" id="2798581"/>
    <lineage>
        <taxon>Bacteria</taxon>
        <taxon>Bacillati</taxon>
        <taxon>Actinomycetota</taxon>
        <taxon>Actinomycetes</taxon>
        <taxon>Kitasatosporales</taxon>
        <taxon>Streptomycetaceae</taxon>
        <taxon>Streptomyces</taxon>
    </lineage>
</organism>
<name>A0A940MJT4_9ACTN</name>
<reference evidence="2" key="1">
    <citation type="submission" date="2021-03" db="EMBL/GenBank/DDBJ databases">
        <title>Whole genome sequence of Streptomyces bomunensis MMS17-BM035.</title>
        <authorList>
            <person name="Lee J.H."/>
        </authorList>
    </citation>
    <scope>NUCLEOTIDE SEQUENCE</scope>
    <source>
        <strain evidence="2">MMS17-BM035</strain>
    </source>
</reference>
<dbReference type="Proteomes" id="UP000670475">
    <property type="component" value="Unassembled WGS sequence"/>
</dbReference>
<dbReference type="EMBL" id="JAGIQL010000126">
    <property type="protein sequence ID" value="MBP0460621.1"/>
    <property type="molecule type" value="Genomic_DNA"/>
</dbReference>
<sequence length="79" mass="8492">MMDERHQRDERHERDERDERGNTADGGHADDAGGEPACMLELVCPECGQVRGDAGAQRPCEECGAGTPSAPSRGAARKQ</sequence>
<dbReference type="RefSeq" id="WP_209343245.1">
    <property type="nucleotide sequence ID" value="NZ_JAGIQL010000126.1"/>
</dbReference>
<evidence type="ECO:0000313" key="2">
    <source>
        <dbReference type="EMBL" id="MBP0460621.1"/>
    </source>
</evidence>
<evidence type="ECO:0000313" key="3">
    <source>
        <dbReference type="Proteomes" id="UP000670475"/>
    </source>
</evidence>